<protein>
    <recommendedName>
        <fullName evidence="11">Cytochrome</fullName>
    </recommendedName>
</protein>
<keyword evidence="4 6" id="KW-0408">Iron</keyword>
<dbReference type="SUPFAM" id="SSF48264">
    <property type="entry name" value="Cytochrome P450"/>
    <property type="match status" value="1"/>
</dbReference>
<evidence type="ECO:0000313" key="9">
    <source>
        <dbReference type="EMBL" id="PHT84604.1"/>
    </source>
</evidence>
<dbReference type="GO" id="GO:0004497">
    <property type="term" value="F:monooxygenase activity"/>
    <property type="evidence" value="ECO:0007669"/>
    <property type="project" value="UniProtKB-KW"/>
</dbReference>
<evidence type="ECO:0000256" key="8">
    <source>
        <dbReference type="SAM" id="MobiDB-lite"/>
    </source>
</evidence>
<evidence type="ECO:0000256" key="1">
    <source>
        <dbReference type="ARBA" id="ARBA00022617"/>
    </source>
</evidence>
<dbReference type="InterPro" id="IPR002401">
    <property type="entry name" value="Cyt_P450_E_grp-I"/>
</dbReference>
<feature type="compositionally biased region" description="Polar residues" evidence="8">
    <location>
        <begin position="11"/>
        <end position="21"/>
    </location>
</feature>
<dbReference type="EMBL" id="AYRZ02000004">
    <property type="protein sequence ID" value="PHT84604.1"/>
    <property type="molecule type" value="Genomic_DNA"/>
</dbReference>
<keyword evidence="1 6" id="KW-0349">Heme</keyword>
<name>A0A2G2ZRM5_CAPAN</name>
<comment type="cofactor">
    <cofactor evidence="6">
        <name>heme</name>
        <dbReference type="ChEBI" id="CHEBI:30413"/>
    </cofactor>
</comment>
<organism evidence="9 10">
    <name type="scientific">Capsicum annuum</name>
    <name type="common">Capsicum pepper</name>
    <dbReference type="NCBI Taxonomy" id="4072"/>
    <lineage>
        <taxon>Eukaryota</taxon>
        <taxon>Viridiplantae</taxon>
        <taxon>Streptophyta</taxon>
        <taxon>Embryophyta</taxon>
        <taxon>Tracheophyta</taxon>
        <taxon>Spermatophyta</taxon>
        <taxon>Magnoliopsida</taxon>
        <taxon>eudicotyledons</taxon>
        <taxon>Gunneridae</taxon>
        <taxon>Pentapetalae</taxon>
        <taxon>asterids</taxon>
        <taxon>lamiids</taxon>
        <taxon>Solanales</taxon>
        <taxon>Solanaceae</taxon>
        <taxon>Solanoideae</taxon>
        <taxon>Capsiceae</taxon>
        <taxon>Capsicum</taxon>
    </lineage>
</organism>
<keyword evidence="5 7" id="KW-0503">Monooxygenase</keyword>
<evidence type="ECO:0000256" key="6">
    <source>
        <dbReference type="PIRSR" id="PIRSR602401-1"/>
    </source>
</evidence>
<comment type="caution">
    <text evidence="9">The sequence shown here is derived from an EMBL/GenBank/DDBJ whole genome shotgun (WGS) entry which is preliminary data.</text>
</comment>
<dbReference type="GO" id="GO:0020037">
    <property type="term" value="F:heme binding"/>
    <property type="evidence" value="ECO:0007669"/>
    <property type="project" value="InterPro"/>
</dbReference>
<sequence>MVDELMEPLAESSTLGTSNEEMNPRGNFDIFHCDVGHEGCHGTKSSEENTSHDLQGNKAIFYTPRNLNYCDVTSSSQSGEVLDWISEEVYESPFYDTLGVVRLHKDQTLVVSTQTLVDPLDDKIDYFRKNDLCPSSASTYNLNKVPLLSDKSIHTLVGLGRKFGGWFPCLNDSYIWVRWTLRSIVAPYLMRSFVEVMKQMYLMVPKPKVLFVAGSETTSMTIQWAMQLLLAHPEAYHKLRGEIDSKVGNECFLNESDLTMLPYLHCVVNETLRLYPPVPLLLPHFSLEDCTVDGYNVPKHMILMANAWAIHRDPKLWDEPEKFKPKRFEAMEGEKEGFNYKFVPFGMGRRACPGAAMGMRSASLVLGSLVQWFDWRSVEFEQNLDACYNSTISLNNDKPFEAICIPRQNCIWFLDQL</sequence>
<evidence type="ECO:0000256" key="4">
    <source>
        <dbReference type="ARBA" id="ARBA00023004"/>
    </source>
</evidence>
<evidence type="ECO:0000313" key="10">
    <source>
        <dbReference type="Proteomes" id="UP000222542"/>
    </source>
</evidence>
<evidence type="ECO:0000256" key="2">
    <source>
        <dbReference type="ARBA" id="ARBA00022723"/>
    </source>
</evidence>
<accession>A0A2G2ZRM5</accession>
<evidence type="ECO:0008006" key="11">
    <source>
        <dbReference type="Google" id="ProtNLM"/>
    </source>
</evidence>
<proteinExistence type="inferred from homology"/>
<comment type="similarity">
    <text evidence="7">Belongs to the cytochrome P450 family.</text>
</comment>
<dbReference type="InterPro" id="IPR017972">
    <property type="entry name" value="Cyt_P450_CS"/>
</dbReference>
<dbReference type="PRINTS" id="PR00463">
    <property type="entry name" value="EP450I"/>
</dbReference>
<reference evidence="9 10" key="1">
    <citation type="journal article" date="2014" name="Nat. Genet.">
        <title>Genome sequence of the hot pepper provides insights into the evolution of pungency in Capsicum species.</title>
        <authorList>
            <person name="Kim S."/>
            <person name="Park M."/>
            <person name="Yeom S.I."/>
            <person name="Kim Y.M."/>
            <person name="Lee J.M."/>
            <person name="Lee H.A."/>
            <person name="Seo E."/>
            <person name="Choi J."/>
            <person name="Cheong K."/>
            <person name="Kim K.T."/>
            <person name="Jung K."/>
            <person name="Lee G.W."/>
            <person name="Oh S.K."/>
            <person name="Bae C."/>
            <person name="Kim S.B."/>
            <person name="Lee H.Y."/>
            <person name="Kim S.Y."/>
            <person name="Kim M.S."/>
            <person name="Kang B.C."/>
            <person name="Jo Y.D."/>
            <person name="Yang H.B."/>
            <person name="Jeong H.J."/>
            <person name="Kang W.H."/>
            <person name="Kwon J.K."/>
            <person name="Shin C."/>
            <person name="Lim J.Y."/>
            <person name="Park J.H."/>
            <person name="Huh J.H."/>
            <person name="Kim J.S."/>
            <person name="Kim B.D."/>
            <person name="Cohen O."/>
            <person name="Paran I."/>
            <person name="Suh M.C."/>
            <person name="Lee S.B."/>
            <person name="Kim Y.K."/>
            <person name="Shin Y."/>
            <person name="Noh S.J."/>
            <person name="Park J."/>
            <person name="Seo Y.S."/>
            <person name="Kwon S.Y."/>
            <person name="Kim H.A."/>
            <person name="Park J.M."/>
            <person name="Kim H.J."/>
            <person name="Choi S.B."/>
            <person name="Bosland P.W."/>
            <person name="Reeves G."/>
            <person name="Jo S.H."/>
            <person name="Lee B.W."/>
            <person name="Cho H.T."/>
            <person name="Choi H.S."/>
            <person name="Lee M.S."/>
            <person name="Yu Y."/>
            <person name="Do Choi Y."/>
            <person name="Park B.S."/>
            <person name="van Deynze A."/>
            <person name="Ashrafi H."/>
            <person name="Hill T."/>
            <person name="Kim W.T."/>
            <person name="Pai H.S."/>
            <person name="Ahn H.K."/>
            <person name="Yeam I."/>
            <person name="Giovannoni J.J."/>
            <person name="Rose J.K."/>
            <person name="Sorensen I."/>
            <person name="Lee S.J."/>
            <person name="Kim R.W."/>
            <person name="Choi I.Y."/>
            <person name="Choi B.S."/>
            <person name="Lim J.S."/>
            <person name="Lee Y.H."/>
            <person name="Choi D."/>
        </authorList>
    </citation>
    <scope>NUCLEOTIDE SEQUENCE [LARGE SCALE GENOMIC DNA]</scope>
    <source>
        <strain evidence="10">cv. CM334</strain>
    </source>
</reference>
<dbReference type="PANTHER" id="PTHR47947:SF13">
    <property type="entry name" value="CYTOCHROME P450, FAMILY 81, SUBFAMILY K, POLYPEPTIDE 1-RELATED"/>
    <property type="match status" value="1"/>
</dbReference>
<dbReference type="Gene3D" id="1.10.630.10">
    <property type="entry name" value="Cytochrome P450"/>
    <property type="match status" value="1"/>
</dbReference>
<evidence type="ECO:0000256" key="3">
    <source>
        <dbReference type="ARBA" id="ARBA00023002"/>
    </source>
</evidence>
<dbReference type="InterPro" id="IPR001128">
    <property type="entry name" value="Cyt_P450"/>
</dbReference>
<dbReference type="Proteomes" id="UP000222542">
    <property type="component" value="Unassembled WGS sequence"/>
</dbReference>
<evidence type="ECO:0000256" key="7">
    <source>
        <dbReference type="RuleBase" id="RU000461"/>
    </source>
</evidence>
<dbReference type="PANTHER" id="PTHR47947">
    <property type="entry name" value="CYTOCHROME P450 82C3-RELATED"/>
    <property type="match status" value="1"/>
</dbReference>
<dbReference type="Gramene" id="PHT84604">
    <property type="protein sequence ID" value="PHT84604"/>
    <property type="gene ID" value="T459_13047"/>
</dbReference>
<dbReference type="InterPro" id="IPR050651">
    <property type="entry name" value="Plant_Cytochrome_P450_Monoox"/>
</dbReference>
<dbReference type="GO" id="GO:0016705">
    <property type="term" value="F:oxidoreductase activity, acting on paired donors, with incorporation or reduction of molecular oxygen"/>
    <property type="evidence" value="ECO:0007669"/>
    <property type="project" value="InterPro"/>
</dbReference>
<reference evidence="9 10" key="2">
    <citation type="journal article" date="2017" name="Genome Biol.">
        <title>New reference genome sequences of hot pepper reveal the massive evolution of plant disease-resistance genes by retroduplication.</title>
        <authorList>
            <person name="Kim S."/>
            <person name="Park J."/>
            <person name="Yeom S.I."/>
            <person name="Kim Y.M."/>
            <person name="Seo E."/>
            <person name="Kim K.T."/>
            <person name="Kim M.S."/>
            <person name="Lee J.M."/>
            <person name="Cheong K."/>
            <person name="Shin H.S."/>
            <person name="Kim S.B."/>
            <person name="Han K."/>
            <person name="Lee J."/>
            <person name="Park M."/>
            <person name="Lee H.A."/>
            <person name="Lee H.Y."/>
            <person name="Lee Y."/>
            <person name="Oh S."/>
            <person name="Lee J.H."/>
            <person name="Choi E."/>
            <person name="Choi E."/>
            <person name="Lee S.E."/>
            <person name="Jeon J."/>
            <person name="Kim H."/>
            <person name="Choi G."/>
            <person name="Song H."/>
            <person name="Lee J."/>
            <person name="Lee S.C."/>
            <person name="Kwon J.K."/>
            <person name="Lee H.Y."/>
            <person name="Koo N."/>
            <person name="Hong Y."/>
            <person name="Kim R.W."/>
            <person name="Kang W.H."/>
            <person name="Huh J.H."/>
            <person name="Kang B.C."/>
            <person name="Yang T.J."/>
            <person name="Lee Y.H."/>
            <person name="Bennetzen J.L."/>
            <person name="Choi D."/>
        </authorList>
    </citation>
    <scope>NUCLEOTIDE SEQUENCE [LARGE SCALE GENOMIC DNA]</scope>
    <source>
        <strain evidence="10">cv. CM334</strain>
    </source>
</reference>
<dbReference type="GO" id="GO:0005506">
    <property type="term" value="F:iron ion binding"/>
    <property type="evidence" value="ECO:0007669"/>
    <property type="project" value="InterPro"/>
</dbReference>
<keyword evidence="10" id="KW-1185">Reference proteome</keyword>
<dbReference type="AlphaFoldDB" id="A0A2G2ZRM5"/>
<evidence type="ECO:0000256" key="5">
    <source>
        <dbReference type="ARBA" id="ARBA00023033"/>
    </source>
</evidence>
<gene>
    <name evidence="9" type="ORF">T459_13047</name>
</gene>
<keyword evidence="2 6" id="KW-0479">Metal-binding</keyword>
<dbReference type="PRINTS" id="PR00385">
    <property type="entry name" value="P450"/>
</dbReference>
<keyword evidence="3 7" id="KW-0560">Oxidoreductase</keyword>
<dbReference type="InterPro" id="IPR036396">
    <property type="entry name" value="Cyt_P450_sf"/>
</dbReference>
<feature type="region of interest" description="Disordered" evidence="8">
    <location>
        <begin position="1"/>
        <end position="21"/>
    </location>
</feature>
<feature type="binding site" description="axial binding residue" evidence="6">
    <location>
        <position position="352"/>
    </location>
    <ligand>
        <name>heme</name>
        <dbReference type="ChEBI" id="CHEBI:30413"/>
    </ligand>
    <ligandPart>
        <name>Fe</name>
        <dbReference type="ChEBI" id="CHEBI:18248"/>
    </ligandPart>
</feature>
<dbReference type="Pfam" id="PF00067">
    <property type="entry name" value="p450"/>
    <property type="match status" value="1"/>
</dbReference>
<dbReference type="PROSITE" id="PS00086">
    <property type="entry name" value="CYTOCHROME_P450"/>
    <property type="match status" value="1"/>
</dbReference>